<reference evidence="2 3" key="1">
    <citation type="submission" date="2024-09" db="EMBL/GenBank/DDBJ databases">
        <authorList>
            <person name="Sun Q."/>
            <person name="Mori K."/>
        </authorList>
    </citation>
    <scope>NUCLEOTIDE SEQUENCE [LARGE SCALE GENOMIC DNA]</scope>
    <source>
        <strain evidence="2 3">TBRC 4575</strain>
    </source>
</reference>
<gene>
    <name evidence="2" type="ORF">ACFFGS_10340</name>
</gene>
<keyword evidence="3" id="KW-1185">Reference proteome</keyword>
<keyword evidence="1" id="KW-0472">Membrane</keyword>
<dbReference type="RefSeq" id="WP_170178225.1">
    <property type="nucleotide sequence ID" value="NZ_BAABRM010000009.1"/>
</dbReference>
<keyword evidence="1" id="KW-1133">Transmembrane helix</keyword>
<accession>A0ABV6K640</accession>
<name>A0ABV6K640_9LACO</name>
<feature type="transmembrane region" description="Helical" evidence="1">
    <location>
        <begin position="12"/>
        <end position="32"/>
    </location>
</feature>
<proteinExistence type="predicted"/>
<evidence type="ECO:0000313" key="2">
    <source>
        <dbReference type="EMBL" id="MFC0424519.1"/>
    </source>
</evidence>
<sequence>MVLANFAWLMPVSWLVTLLLAVSVSVLGLFWWHIFIKTVRRFNSEDEAGD</sequence>
<organism evidence="2 3">
    <name type="scientific">Lactiplantibacillus plajomi</name>
    <dbReference type="NCBI Taxonomy" id="1457217"/>
    <lineage>
        <taxon>Bacteria</taxon>
        <taxon>Bacillati</taxon>
        <taxon>Bacillota</taxon>
        <taxon>Bacilli</taxon>
        <taxon>Lactobacillales</taxon>
        <taxon>Lactobacillaceae</taxon>
        <taxon>Lactiplantibacillus</taxon>
    </lineage>
</organism>
<dbReference type="EMBL" id="JBHLUK010000072">
    <property type="protein sequence ID" value="MFC0424519.1"/>
    <property type="molecule type" value="Genomic_DNA"/>
</dbReference>
<evidence type="ECO:0000256" key="1">
    <source>
        <dbReference type="SAM" id="Phobius"/>
    </source>
</evidence>
<comment type="caution">
    <text evidence="2">The sequence shown here is derived from an EMBL/GenBank/DDBJ whole genome shotgun (WGS) entry which is preliminary data.</text>
</comment>
<keyword evidence="1" id="KW-0812">Transmembrane</keyword>
<dbReference type="Proteomes" id="UP001589855">
    <property type="component" value="Unassembled WGS sequence"/>
</dbReference>
<protein>
    <submittedName>
        <fullName evidence="2">Uncharacterized protein</fullName>
    </submittedName>
</protein>
<evidence type="ECO:0000313" key="3">
    <source>
        <dbReference type="Proteomes" id="UP001589855"/>
    </source>
</evidence>